<name>A0A4Q4ZGX3_9ACTN</name>
<proteinExistence type="predicted"/>
<dbReference type="RefSeq" id="WP_134715693.1">
    <property type="nucleotide sequence ID" value="NZ_SDKM01000008.1"/>
</dbReference>
<dbReference type="InterPro" id="IPR018389">
    <property type="entry name" value="DctP_fam"/>
</dbReference>
<dbReference type="EMBL" id="SDKM01000008">
    <property type="protein sequence ID" value="RYP87068.1"/>
    <property type="molecule type" value="Genomic_DNA"/>
</dbReference>
<gene>
    <name evidence="3" type="ORF">EKO23_07295</name>
</gene>
<dbReference type="GO" id="GO:0055085">
    <property type="term" value="P:transmembrane transport"/>
    <property type="evidence" value="ECO:0007669"/>
    <property type="project" value="InterPro"/>
</dbReference>
<dbReference type="PROSITE" id="PS51257">
    <property type="entry name" value="PROKAR_LIPOPROTEIN"/>
    <property type="match status" value="1"/>
</dbReference>
<dbReference type="AlphaFoldDB" id="A0A4Q4ZGX3"/>
<dbReference type="OrthoDB" id="9815946at2"/>
<organism evidence="3 4">
    <name type="scientific">Nocardioides guangzhouensis</name>
    <dbReference type="NCBI Taxonomy" id="2497878"/>
    <lineage>
        <taxon>Bacteria</taxon>
        <taxon>Bacillati</taxon>
        <taxon>Actinomycetota</taxon>
        <taxon>Actinomycetes</taxon>
        <taxon>Propionibacteriales</taxon>
        <taxon>Nocardioidaceae</taxon>
        <taxon>Nocardioides</taxon>
    </lineage>
</organism>
<evidence type="ECO:0000313" key="3">
    <source>
        <dbReference type="EMBL" id="RYP87068.1"/>
    </source>
</evidence>
<dbReference type="InterPro" id="IPR038404">
    <property type="entry name" value="TRAP_DctP_sf"/>
</dbReference>
<keyword evidence="1 2" id="KW-0732">Signal</keyword>
<feature type="chain" id="PRO_5038655872" description="TRAP transporter substrate-binding protein DctP" evidence="2">
    <location>
        <begin position="24"/>
        <end position="491"/>
    </location>
</feature>
<dbReference type="PANTHER" id="PTHR33376:SF5">
    <property type="entry name" value="EXTRACYTOPLASMIC SOLUTE RECEPTOR PROTEIN"/>
    <property type="match status" value="1"/>
</dbReference>
<dbReference type="Gene3D" id="3.40.190.170">
    <property type="entry name" value="Bacterial extracellular solute-binding protein, family 7"/>
    <property type="match status" value="1"/>
</dbReference>
<dbReference type="PANTHER" id="PTHR33376">
    <property type="match status" value="1"/>
</dbReference>
<reference evidence="3 4" key="1">
    <citation type="submission" date="2019-01" db="EMBL/GenBank/DDBJ databases">
        <title>Nocardioides guangzhouensis sp. nov., an actinobacterium isolated from soil.</title>
        <authorList>
            <person name="Fu Y."/>
            <person name="Cai Y."/>
            <person name="Lin Z."/>
            <person name="Chen P."/>
        </authorList>
    </citation>
    <scope>NUCLEOTIDE SEQUENCE [LARGE SCALE GENOMIC DNA]</scope>
    <source>
        <strain evidence="3 4">130</strain>
    </source>
</reference>
<protein>
    <recommendedName>
        <fullName evidence="5">TRAP transporter substrate-binding protein DctP</fullName>
    </recommendedName>
</protein>
<evidence type="ECO:0000256" key="2">
    <source>
        <dbReference type="SAM" id="SignalP"/>
    </source>
</evidence>
<evidence type="ECO:0008006" key="5">
    <source>
        <dbReference type="Google" id="ProtNLM"/>
    </source>
</evidence>
<accession>A0A4Q4ZGX3</accession>
<dbReference type="Pfam" id="PF03480">
    <property type="entry name" value="DctP"/>
    <property type="match status" value="1"/>
</dbReference>
<evidence type="ECO:0000256" key="1">
    <source>
        <dbReference type="ARBA" id="ARBA00022729"/>
    </source>
</evidence>
<sequence>MRSTTPIRTAALGLALLAGGLTACTDSSRSSTANADQAPTAAQPAAASSLVLRIGTDDGPETPAGAQITHFAEEVARLSDGSISVHPDWHAAGDGVPHWDQAVARMAARGDLDLAMVPARAWDALGVTSLTALNAPFLVDSDELTAAVVAGDLADDLMSGLEDAGVVGFGLFPEGLRHPFGFGEPLRGPTDYDGELVRSPHSRTTRAVFAALGARVTEADVDTSTQRGAESSYALTPAGVATGNVVFYPKVNSLVVNEDVRTQLSDEQWGTLNEAADRTRDWVLRTLPADNASAEEFCAEGGRIVAATPTDLADLRESTATVTASLRTDPVTAGILGRIEDLKESTTAAEPTTSCGTGGPSDDVTRLNGVYRTNITVKAFRAAGVTSEDRIQENAGAYTISLDDGTWEMAQVYATGPQKGETWHGTGSYTVEDGRLTWYWSHEDGAWTTADVAVQPDGSLRFRNHDDGEGPEFVLMSRVHFHHWRRVGDLP</sequence>
<evidence type="ECO:0000313" key="4">
    <source>
        <dbReference type="Proteomes" id="UP000295198"/>
    </source>
</evidence>
<keyword evidence="4" id="KW-1185">Reference proteome</keyword>
<feature type="signal peptide" evidence="2">
    <location>
        <begin position="1"/>
        <end position="23"/>
    </location>
</feature>
<comment type="caution">
    <text evidence="3">The sequence shown here is derived from an EMBL/GenBank/DDBJ whole genome shotgun (WGS) entry which is preliminary data.</text>
</comment>
<dbReference type="Proteomes" id="UP000295198">
    <property type="component" value="Unassembled WGS sequence"/>
</dbReference>